<evidence type="ECO:0000313" key="2">
    <source>
        <dbReference type="Proteomes" id="UP001152561"/>
    </source>
</evidence>
<protein>
    <submittedName>
        <fullName evidence="1">Uncharacterized protein</fullName>
    </submittedName>
</protein>
<dbReference type="AlphaFoldDB" id="A0A9Q1LWS5"/>
<comment type="caution">
    <text evidence="1">The sequence shown here is derived from an EMBL/GenBank/DDBJ whole genome shotgun (WGS) entry which is preliminary data.</text>
</comment>
<keyword evidence="2" id="KW-1185">Reference proteome</keyword>
<reference evidence="2" key="1">
    <citation type="journal article" date="2023" name="Proc. Natl. Acad. Sci. U.S.A.">
        <title>Genomic and structural basis for evolution of tropane alkaloid biosynthesis.</title>
        <authorList>
            <person name="Wanga Y.-J."/>
            <person name="Taina T."/>
            <person name="Yua J.-Y."/>
            <person name="Lia J."/>
            <person name="Xua B."/>
            <person name="Chenc J."/>
            <person name="D'Auriad J.C."/>
            <person name="Huanga J.-P."/>
            <person name="Huanga S.-X."/>
        </authorList>
    </citation>
    <scope>NUCLEOTIDE SEQUENCE [LARGE SCALE GENOMIC DNA]</scope>
    <source>
        <strain evidence="2">cv. KIB-2019</strain>
    </source>
</reference>
<proteinExistence type="predicted"/>
<sequence>MLVGRIDLFLRKVKDGRSKRLKGKIKGCPVWGNPNSVDAFLNENSPPTAACPSIMNSKALGLPVSKF</sequence>
<organism evidence="1 2">
    <name type="scientific">Anisodus acutangulus</name>
    <dbReference type="NCBI Taxonomy" id="402998"/>
    <lineage>
        <taxon>Eukaryota</taxon>
        <taxon>Viridiplantae</taxon>
        <taxon>Streptophyta</taxon>
        <taxon>Embryophyta</taxon>
        <taxon>Tracheophyta</taxon>
        <taxon>Spermatophyta</taxon>
        <taxon>Magnoliopsida</taxon>
        <taxon>eudicotyledons</taxon>
        <taxon>Gunneridae</taxon>
        <taxon>Pentapetalae</taxon>
        <taxon>asterids</taxon>
        <taxon>lamiids</taxon>
        <taxon>Solanales</taxon>
        <taxon>Solanaceae</taxon>
        <taxon>Solanoideae</taxon>
        <taxon>Hyoscyameae</taxon>
        <taxon>Anisodus</taxon>
    </lineage>
</organism>
<name>A0A9Q1LWS5_9SOLA</name>
<dbReference type="Proteomes" id="UP001152561">
    <property type="component" value="Unassembled WGS sequence"/>
</dbReference>
<gene>
    <name evidence="1" type="ORF">K7X08_028614</name>
</gene>
<accession>A0A9Q1LWS5</accession>
<dbReference type="OrthoDB" id="1621027at2759"/>
<dbReference type="EMBL" id="JAJAGQ010000014">
    <property type="protein sequence ID" value="KAJ8544103.1"/>
    <property type="molecule type" value="Genomic_DNA"/>
</dbReference>
<evidence type="ECO:0000313" key="1">
    <source>
        <dbReference type="EMBL" id="KAJ8544103.1"/>
    </source>
</evidence>